<accession>A0A1C7M433</accession>
<dbReference type="AlphaFoldDB" id="A0A1C7M433"/>
<dbReference type="EMBL" id="LUGG01000011">
    <property type="protein sequence ID" value="OBZ71675.1"/>
    <property type="molecule type" value="Genomic_DNA"/>
</dbReference>
<comment type="caution">
    <text evidence="1">The sequence shown here is derived from an EMBL/GenBank/DDBJ whole genome shotgun (WGS) entry which is preliminary data.</text>
</comment>
<evidence type="ECO:0000313" key="2">
    <source>
        <dbReference type="Proteomes" id="UP000092993"/>
    </source>
</evidence>
<proteinExistence type="predicted"/>
<protein>
    <submittedName>
        <fullName evidence="1">Uncharacterized protein</fullName>
    </submittedName>
</protein>
<name>A0A1C7M433_GRIFR</name>
<gene>
    <name evidence="1" type="ORF">A0H81_08875</name>
</gene>
<evidence type="ECO:0000313" key="1">
    <source>
        <dbReference type="EMBL" id="OBZ71675.1"/>
    </source>
</evidence>
<reference evidence="1 2" key="1">
    <citation type="submission" date="2016-03" db="EMBL/GenBank/DDBJ databases">
        <title>Whole genome sequencing of Grifola frondosa 9006-11.</title>
        <authorList>
            <person name="Min B."/>
            <person name="Park H."/>
            <person name="Kim J.-G."/>
            <person name="Cho H."/>
            <person name="Oh Y.-L."/>
            <person name="Kong W.-S."/>
            <person name="Choi I.-G."/>
        </authorList>
    </citation>
    <scope>NUCLEOTIDE SEQUENCE [LARGE SCALE GENOMIC DNA]</scope>
    <source>
        <strain evidence="1 2">9006-11</strain>
    </source>
</reference>
<keyword evidence="2" id="KW-1185">Reference proteome</keyword>
<organism evidence="1 2">
    <name type="scientific">Grifola frondosa</name>
    <name type="common">Maitake</name>
    <name type="synonym">Polyporus frondosus</name>
    <dbReference type="NCBI Taxonomy" id="5627"/>
    <lineage>
        <taxon>Eukaryota</taxon>
        <taxon>Fungi</taxon>
        <taxon>Dikarya</taxon>
        <taxon>Basidiomycota</taxon>
        <taxon>Agaricomycotina</taxon>
        <taxon>Agaricomycetes</taxon>
        <taxon>Polyporales</taxon>
        <taxon>Grifolaceae</taxon>
        <taxon>Grifola</taxon>
    </lineage>
</organism>
<sequence>MLIDHPTLRTKPTLHVVALTDEFEPSVLTSISCLLKIFKFFWTFKLEFVSNLGDRTTKVAIYLSEFPHAVDRQDTAFVLVISKY</sequence>
<dbReference type="Proteomes" id="UP000092993">
    <property type="component" value="Unassembled WGS sequence"/>
</dbReference>